<protein>
    <submittedName>
        <fullName evidence="3">DUF2157 domain-containing protein</fullName>
    </submittedName>
</protein>
<feature type="transmembrane region" description="Helical" evidence="1">
    <location>
        <begin position="341"/>
        <end position="358"/>
    </location>
</feature>
<feature type="transmembrane region" description="Helical" evidence="1">
    <location>
        <begin position="389"/>
        <end position="411"/>
    </location>
</feature>
<dbReference type="EMBL" id="WESC01000012">
    <property type="protein sequence ID" value="KAB7739220.1"/>
    <property type="molecule type" value="Genomic_DNA"/>
</dbReference>
<feature type="transmembrane region" description="Helical" evidence="1">
    <location>
        <begin position="74"/>
        <end position="94"/>
    </location>
</feature>
<sequence>MWQRVYLQRLKHDLELWIERGWVTPQNAEAILASASGEATVRRIPQLLALFGAVLIGFAAMSFVAANWAELSKLTKLVLLMGAMWAAYGAAFVLDRREHPAFAQAAIVGGLALFGANIMLIAQIYHVSADNPGWLLLWCLVSLASAWALPSRPALGLAFLLASLWSFSVTPGEGQVHWSFFLPWAASLALALRLNWLSGLHLAILTTCAWAAFSIDPLSAALGCGWNEIAAIYLVVSVLLWLGSLRVSATSMRFGSTMEAYGIVLSFGLFWVLQAMPPEHHVSGSWIAIITIGIVAVAAFLLREWKAKRLSTRDAAGFAALAGFGALYPAFAAAVPALVPWLYAGLFIALGVWLVAYGSGQRSRFALNAGFAAFAGEVLYLYFETLGTLLDTAAFFALGGVILIAGAYALARVRKRVVNAVDEGSAE</sequence>
<feature type="transmembrane region" description="Helical" evidence="1">
    <location>
        <begin position="260"/>
        <end position="277"/>
    </location>
</feature>
<name>A0A6N6VG57_9HYPH</name>
<keyword evidence="1" id="KW-0472">Membrane</keyword>
<dbReference type="Proteomes" id="UP000468901">
    <property type="component" value="Unassembled WGS sequence"/>
</dbReference>
<dbReference type="AlphaFoldDB" id="A0A6N6VG57"/>
<evidence type="ECO:0000313" key="4">
    <source>
        <dbReference type="Proteomes" id="UP000468901"/>
    </source>
</evidence>
<keyword evidence="1" id="KW-1133">Transmembrane helix</keyword>
<evidence type="ECO:0000259" key="2">
    <source>
        <dbReference type="Pfam" id="PF09925"/>
    </source>
</evidence>
<comment type="caution">
    <text evidence="3">The sequence shown here is derived from an EMBL/GenBank/DDBJ whole genome shotgun (WGS) entry which is preliminary data.</text>
</comment>
<evidence type="ECO:0000313" key="3">
    <source>
        <dbReference type="EMBL" id="KAB7739220.1"/>
    </source>
</evidence>
<dbReference type="InterPro" id="IPR018677">
    <property type="entry name" value="DUF2157"/>
</dbReference>
<keyword evidence="4" id="KW-1185">Reference proteome</keyword>
<feature type="transmembrane region" description="Helical" evidence="1">
    <location>
        <begin position="101"/>
        <end position="125"/>
    </location>
</feature>
<keyword evidence="1" id="KW-0812">Transmembrane</keyword>
<evidence type="ECO:0000256" key="1">
    <source>
        <dbReference type="SAM" id="Phobius"/>
    </source>
</evidence>
<feature type="domain" description="DUF2157" evidence="2">
    <location>
        <begin position="16"/>
        <end position="154"/>
    </location>
</feature>
<gene>
    <name evidence="3" type="ORF">F2P47_13455</name>
</gene>
<proteinExistence type="predicted"/>
<reference evidence="3 4" key="1">
    <citation type="submission" date="2019-09" db="EMBL/GenBank/DDBJ databases">
        <title>Parvibaculum sedimenti sp. nov., isolated from sediment.</title>
        <authorList>
            <person name="Wang Y."/>
        </authorList>
    </citation>
    <scope>NUCLEOTIDE SEQUENCE [LARGE SCALE GENOMIC DNA]</scope>
    <source>
        <strain evidence="3 4">HXT-9</strain>
    </source>
</reference>
<dbReference type="RefSeq" id="WP_152216892.1">
    <property type="nucleotide sequence ID" value="NZ_WESC01000012.1"/>
</dbReference>
<feature type="transmembrane region" description="Helical" evidence="1">
    <location>
        <begin position="229"/>
        <end position="248"/>
    </location>
</feature>
<feature type="transmembrane region" description="Helical" evidence="1">
    <location>
        <begin position="315"/>
        <end position="335"/>
    </location>
</feature>
<feature type="transmembrane region" description="Helical" evidence="1">
    <location>
        <begin position="283"/>
        <end position="303"/>
    </location>
</feature>
<feature type="transmembrane region" description="Helical" evidence="1">
    <location>
        <begin position="154"/>
        <end position="170"/>
    </location>
</feature>
<feature type="transmembrane region" description="Helical" evidence="1">
    <location>
        <begin position="47"/>
        <end position="68"/>
    </location>
</feature>
<feature type="transmembrane region" description="Helical" evidence="1">
    <location>
        <begin position="365"/>
        <end position="383"/>
    </location>
</feature>
<dbReference type="Pfam" id="PF09925">
    <property type="entry name" value="DUF2157"/>
    <property type="match status" value="1"/>
</dbReference>
<feature type="transmembrane region" description="Helical" evidence="1">
    <location>
        <begin position="176"/>
        <end position="195"/>
    </location>
</feature>
<accession>A0A6N6VG57</accession>
<organism evidence="3 4">
    <name type="scientific">Parvibaculum sedimenti</name>
    <dbReference type="NCBI Taxonomy" id="2608632"/>
    <lineage>
        <taxon>Bacteria</taxon>
        <taxon>Pseudomonadati</taxon>
        <taxon>Pseudomonadota</taxon>
        <taxon>Alphaproteobacteria</taxon>
        <taxon>Hyphomicrobiales</taxon>
        <taxon>Parvibaculaceae</taxon>
        <taxon>Parvibaculum</taxon>
    </lineage>
</organism>